<accession>A0A414SK75</accession>
<comment type="caution">
    <text evidence="1">The sequence shown here is derived from an EMBL/GenBank/DDBJ whole genome shotgun (WGS) entry which is preliminary data.</text>
</comment>
<evidence type="ECO:0000313" key="2">
    <source>
        <dbReference type="Proteomes" id="UP000284220"/>
    </source>
</evidence>
<sequence length="60" mass="7243">MYSGTVIKPYWGFEVGERIYVKELDYTFKWCANIYRTKEKSSFVVTVWDIDMLKECVNFD</sequence>
<dbReference type="Proteomes" id="UP000284220">
    <property type="component" value="Unassembled WGS sequence"/>
</dbReference>
<name>A0A414SK75_9FIRM</name>
<dbReference type="AlphaFoldDB" id="A0A414SK75"/>
<organism evidence="1 2">
    <name type="scientific">Blautia obeum</name>
    <dbReference type="NCBI Taxonomy" id="40520"/>
    <lineage>
        <taxon>Bacteria</taxon>
        <taxon>Bacillati</taxon>
        <taxon>Bacillota</taxon>
        <taxon>Clostridia</taxon>
        <taxon>Lachnospirales</taxon>
        <taxon>Lachnospiraceae</taxon>
        <taxon>Blautia</taxon>
    </lineage>
</organism>
<dbReference type="EMBL" id="QRHZ01000001">
    <property type="protein sequence ID" value="RHG19984.1"/>
    <property type="molecule type" value="Genomic_DNA"/>
</dbReference>
<evidence type="ECO:0000313" key="1">
    <source>
        <dbReference type="EMBL" id="RHG19984.1"/>
    </source>
</evidence>
<dbReference type="RefSeq" id="WP_118197306.1">
    <property type="nucleotide sequence ID" value="NZ_QRHZ01000001.1"/>
</dbReference>
<proteinExistence type="predicted"/>
<reference evidence="1 2" key="1">
    <citation type="submission" date="2018-08" db="EMBL/GenBank/DDBJ databases">
        <title>A genome reference for cultivated species of the human gut microbiota.</title>
        <authorList>
            <person name="Zou Y."/>
            <person name="Xue W."/>
            <person name="Luo G."/>
        </authorList>
    </citation>
    <scope>NUCLEOTIDE SEQUENCE [LARGE SCALE GENOMIC DNA]</scope>
    <source>
        <strain evidence="1 2">AM22-9LB</strain>
    </source>
</reference>
<gene>
    <name evidence="1" type="ORF">DW272_01915</name>
</gene>
<protein>
    <submittedName>
        <fullName evidence="1">Uncharacterized protein</fullName>
    </submittedName>
</protein>